<proteinExistence type="predicted"/>
<feature type="region of interest" description="Disordered" evidence="1">
    <location>
        <begin position="1"/>
        <end position="45"/>
    </location>
</feature>
<sequence>MQSWVTETHGTDREGRSESLRVQYRENGAPLRAEKGRFQKGNKGG</sequence>
<evidence type="ECO:0000256" key="1">
    <source>
        <dbReference type="SAM" id="MobiDB-lite"/>
    </source>
</evidence>
<accession>A0A8S5M491</accession>
<dbReference type="EMBL" id="BK014815">
    <property type="protein sequence ID" value="DAD77014.1"/>
    <property type="molecule type" value="Genomic_DNA"/>
</dbReference>
<organism evidence="2">
    <name type="scientific">Siphoviridae sp. ctquf9</name>
    <dbReference type="NCBI Taxonomy" id="2826470"/>
    <lineage>
        <taxon>Viruses</taxon>
        <taxon>Duplodnaviria</taxon>
        <taxon>Heunggongvirae</taxon>
        <taxon>Uroviricota</taxon>
        <taxon>Caudoviricetes</taxon>
    </lineage>
</organism>
<reference evidence="2" key="1">
    <citation type="journal article" date="2021" name="Proc. Natl. Acad. Sci. U.S.A.">
        <title>A Catalog of Tens of Thousands of Viruses from Human Metagenomes Reveals Hidden Associations with Chronic Diseases.</title>
        <authorList>
            <person name="Tisza M.J."/>
            <person name="Buck C.B."/>
        </authorList>
    </citation>
    <scope>NUCLEOTIDE SEQUENCE</scope>
    <source>
        <strain evidence="2">Ctquf9</strain>
    </source>
</reference>
<name>A0A8S5M491_9CAUD</name>
<evidence type="ECO:0000313" key="2">
    <source>
        <dbReference type="EMBL" id="DAD77014.1"/>
    </source>
</evidence>
<protein>
    <submittedName>
        <fullName evidence="2">Uncharacterized protein</fullName>
    </submittedName>
</protein>
<feature type="compositionally biased region" description="Basic and acidic residues" evidence="1">
    <location>
        <begin position="9"/>
        <end position="19"/>
    </location>
</feature>